<sequence length="129" mass="14360">MSTLEERLRSLRDGRLLLAALVSADALSPALRDLAAGALQRYPDDQAIHHRLRGTEAIQALAWGEALAATRTLIEALMERRPGDDPWRQWARGVDRHFPEARYLPSGITSCERWSAAFLDPWVGLESGS</sequence>
<reference evidence="1" key="1">
    <citation type="submission" date="2019-02" db="EMBL/GenBank/DDBJ databases">
        <title>Draft genome of the type strain Pelomonas aquatica CCUG 52575T.</title>
        <authorList>
            <person name="Gomila M."/>
            <person name="Lalucat J."/>
        </authorList>
    </citation>
    <scope>NUCLEOTIDE SEQUENCE</scope>
    <source>
        <strain evidence="1">CCUG 52575</strain>
    </source>
</reference>
<gene>
    <name evidence="1" type="ORF">EXJ73_22975</name>
</gene>
<proteinExistence type="predicted"/>
<dbReference type="InterPro" id="IPR049723">
    <property type="entry name" value="BPSL0761-like"/>
</dbReference>
<evidence type="ECO:0000313" key="1">
    <source>
        <dbReference type="EMBL" id="MDG0865329.1"/>
    </source>
</evidence>
<keyword evidence="2" id="KW-1185">Reference proteome</keyword>
<dbReference type="Proteomes" id="UP001152766">
    <property type="component" value="Unassembled WGS sequence"/>
</dbReference>
<dbReference type="RefSeq" id="WP_268153656.1">
    <property type="nucleotide sequence ID" value="NZ_JAPPUW010000026.1"/>
</dbReference>
<name>A0A9X4LM33_9BURK</name>
<dbReference type="EMBL" id="SGUG01000066">
    <property type="protein sequence ID" value="MDG0865329.1"/>
    <property type="molecule type" value="Genomic_DNA"/>
</dbReference>
<organism evidence="1 2">
    <name type="scientific">Pelomonas aquatica</name>
    <dbReference type="NCBI Taxonomy" id="431058"/>
    <lineage>
        <taxon>Bacteria</taxon>
        <taxon>Pseudomonadati</taxon>
        <taxon>Pseudomonadota</taxon>
        <taxon>Betaproteobacteria</taxon>
        <taxon>Burkholderiales</taxon>
        <taxon>Sphaerotilaceae</taxon>
        <taxon>Roseateles</taxon>
    </lineage>
</organism>
<comment type="caution">
    <text evidence="1">The sequence shown here is derived from an EMBL/GenBank/DDBJ whole genome shotgun (WGS) entry which is preliminary data.</text>
</comment>
<accession>A0A9X4LM33</accession>
<protein>
    <submittedName>
        <fullName evidence="1">Uncharacterized protein</fullName>
    </submittedName>
</protein>
<evidence type="ECO:0000313" key="2">
    <source>
        <dbReference type="Proteomes" id="UP001152766"/>
    </source>
</evidence>
<dbReference type="AlphaFoldDB" id="A0A9X4LM33"/>
<dbReference type="NCBIfam" id="NF041728">
    <property type="entry name" value="BPSL0761_fam"/>
    <property type="match status" value="1"/>
</dbReference>